<dbReference type="InterPro" id="IPR008905">
    <property type="entry name" value="EIF3C_N_dom"/>
</dbReference>
<comment type="caution">
    <text evidence="6">The sequence shown here is derived from an EMBL/GenBank/DDBJ whole genome shotgun (WGS) entry which is preliminary data.</text>
</comment>
<dbReference type="InterPro" id="IPR027516">
    <property type="entry name" value="EIF3C"/>
</dbReference>
<dbReference type="PANTHER" id="PTHR13937:SF0">
    <property type="entry name" value="EUKARYOTIC TRANSLATION INITIATION FACTOR 3 SUBUNIT C-RELATED"/>
    <property type="match status" value="1"/>
</dbReference>
<dbReference type="Proteomes" id="UP000717585">
    <property type="component" value="Unassembled WGS sequence"/>
</dbReference>
<keyword evidence="1" id="KW-0963">Cytoplasm</keyword>
<reference evidence="6" key="1">
    <citation type="submission" date="2021-05" db="EMBL/GenBank/DDBJ databases">
        <title>A free-living protist that lacks canonical eukaryotic 1 DNA replication and segregation systems.</title>
        <authorList>
            <person name="Salas-Leiva D.E."/>
            <person name="Tromer E.C."/>
            <person name="Curtis B.A."/>
            <person name="Jerlstrom-Hultqvist J."/>
            <person name="Kolisko M."/>
            <person name="Yi Z."/>
            <person name="Salas-Leiva J.S."/>
            <person name="Gallot-Lavallee L."/>
            <person name="Kops G.J.P.L."/>
            <person name="Archibald J.M."/>
            <person name="Simpson A.G.B."/>
            <person name="Roger A.J."/>
        </authorList>
    </citation>
    <scope>NUCLEOTIDE SEQUENCE</scope>
    <source>
        <strain evidence="6">BICM</strain>
    </source>
</reference>
<dbReference type="GO" id="GO:0003743">
    <property type="term" value="F:translation initiation factor activity"/>
    <property type="evidence" value="ECO:0007669"/>
    <property type="project" value="UniProtKB-KW"/>
</dbReference>
<keyword evidence="3" id="KW-0648">Protein biosynthesis</keyword>
<gene>
    <name evidence="6" type="ORF">J8273_1051</name>
</gene>
<evidence type="ECO:0000259" key="5">
    <source>
        <dbReference type="Pfam" id="PF05470"/>
    </source>
</evidence>
<evidence type="ECO:0000256" key="1">
    <source>
        <dbReference type="ARBA" id="ARBA00022490"/>
    </source>
</evidence>
<dbReference type="GO" id="GO:0003723">
    <property type="term" value="F:RNA binding"/>
    <property type="evidence" value="ECO:0007669"/>
    <property type="project" value="InterPro"/>
</dbReference>
<feature type="compositionally biased region" description="Acidic residues" evidence="4">
    <location>
        <begin position="166"/>
        <end position="182"/>
    </location>
</feature>
<sequence length="799" mass="85679">MVKLGTIVSNIEGFYQSIIDCDAQNRVQRLNNISKDLARSIQLVTAAIKSGKYSNVTEENIFIAAFVIFNLDERVAEDWSSRLPNNVQKAVTELHTAVDAKASDEIKESSRAAASEKVDEWLGEAAEAEEDAGNTSDAESEYEVETGDYARVWAFFGLQLEPENDLMSDEEDEWSSDSEEEFDSKWLKSSDEEEGEIKERSAAKRHRERQAAKSARSETAALRPTLMAEKDWDAALDAVLRKARTQKAEPQRFFKECDVLLHRTDSAQRRARCLLEMADIVVTAHYETNQVMEPDAWFDAWAAVDAAMCLTDAAPSLWLAAHDTTALGPVSLEAKVAAVTSGLYRELVHMQVGVPVGTSSYADTLAGEKLLAYLMARVSAVFTQRMEDADETVAHRLRNGQSTLSDARVQLLCGMTPAAYADIVGSTRKVVADFRRTLPNTSRDATAPVLQIALQETSKDVLGTEFGPVLANTFKATAARVLATEGRPLALLKLSTCLHLSMLGDYTGAAALLDGPDGAADIPAVHTDTTLQMLANRCIVAIGLAAFKDGKFDDAAYILADLTSAPRFPDLIGQSGRTDGDMPGVPTHRFIPIETVAAAALVAALVSDGLAHAAITATHAARAGPKPFRKIAFHLAASGHDAVPVAKDAAVAAVVIATRALLVGDVSKALEALGGLSHLWAAIPATTVEAVSEHIKQAIVGPTGLSVGMFIAANLGVYRAIGVARLSRMLGVEEAIVVATATAMIEAKQIDAVLEDGFLVANSVEGVTTIATKTIKVSMQIIADLTVKAKSWIAEHDKE</sequence>
<dbReference type="GO" id="GO:0005852">
    <property type="term" value="C:eukaryotic translation initiation factor 3 complex"/>
    <property type="evidence" value="ECO:0007669"/>
    <property type="project" value="InterPro"/>
</dbReference>
<dbReference type="AlphaFoldDB" id="A0A8J6BC35"/>
<evidence type="ECO:0000313" key="7">
    <source>
        <dbReference type="Proteomes" id="UP000717585"/>
    </source>
</evidence>
<keyword evidence="2 6" id="KW-0396">Initiation factor</keyword>
<evidence type="ECO:0000313" key="6">
    <source>
        <dbReference type="EMBL" id="KAG9397142.1"/>
    </source>
</evidence>
<evidence type="ECO:0000256" key="4">
    <source>
        <dbReference type="SAM" id="MobiDB-lite"/>
    </source>
</evidence>
<dbReference type="EMBL" id="JAHDYR010000003">
    <property type="protein sequence ID" value="KAG9397142.1"/>
    <property type="molecule type" value="Genomic_DNA"/>
</dbReference>
<feature type="region of interest" description="Disordered" evidence="4">
    <location>
        <begin position="166"/>
        <end position="220"/>
    </location>
</feature>
<dbReference type="GO" id="GO:0031369">
    <property type="term" value="F:translation initiation factor binding"/>
    <property type="evidence" value="ECO:0007669"/>
    <property type="project" value="InterPro"/>
</dbReference>
<evidence type="ECO:0000256" key="3">
    <source>
        <dbReference type="ARBA" id="ARBA00022917"/>
    </source>
</evidence>
<proteinExistence type="predicted"/>
<name>A0A8J6BC35_9EUKA</name>
<accession>A0A8J6BC35</accession>
<evidence type="ECO:0000256" key="2">
    <source>
        <dbReference type="ARBA" id="ARBA00022540"/>
    </source>
</evidence>
<protein>
    <submittedName>
        <fullName evidence="6">Eukaryotic translation initiation factor 3 subunit 8 N-terminus</fullName>
    </submittedName>
</protein>
<dbReference type="Pfam" id="PF05470">
    <property type="entry name" value="eIF-3c_N"/>
    <property type="match status" value="1"/>
</dbReference>
<keyword evidence="7" id="KW-1185">Reference proteome</keyword>
<organism evidence="6 7">
    <name type="scientific">Carpediemonas membranifera</name>
    <dbReference type="NCBI Taxonomy" id="201153"/>
    <lineage>
        <taxon>Eukaryota</taxon>
        <taxon>Metamonada</taxon>
        <taxon>Carpediemonas-like organisms</taxon>
        <taxon>Carpediemonas</taxon>
    </lineage>
</organism>
<feature type="domain" description="Eukaryotic translation initiation factor 3 subunit C N-terminal" evidence="5">
    <location>
        <begin position="526"/>
        <end position="575"/>
    </location>
</feature>
<dbReference type="PANTHER" id="PTHR13937">
    <property type="entry name" value="EUKARYOTIC TRANSLATION INITATION FACTOR 3, SUBUNIT 8 EIF3S8 -RELATED"/>
    <property type="match status" value="1"/>
</dbReference>